<dbReference type="PANTHER" id="PTHR32179">
    <property type="entry name" value="NICOTINATE-NUCLEOTIDE PYROPHOSPHORYLASE [CARBOXYLATING]"/>
    <property type="match status" value="1"/>
</dbReference>
<dbReference type="AlphaFoldDB" id="A0A178IAZ9"/>
<evidence type="ECO:0000256" key="4">
    <source>
        <dbReference type="ARBA" id="ARBA00011944"/>
    </source>
</evidence>
<dbReference type="InterPro" id="IPR037128">
    <property type="entry name" value="Quinolinate_PRibosylTase_N_sf"/>
</dbReference>
<feature type="domain" description="Quinolinate phosphoribosyl transferase C-terminal" evidence="10">
    <location>
        <begin position="140"/>
        <end position="307"/>
    </location>
</feature>
<evidence type="ECO:0000313" key="12">
    <source>
        <dbReference type="EMBL" id="OAM87213.1"/>
    </source>
</evidence>
<evidence type="ECO:0000256" key="8">
    <source>
        <dbReference type="ARBA" id="ARBA00033102"/>
    </source>
</evidence>
<dbReference type="FunFam" id="3.20.20.70:FF:000030">
    <property type="entry name" value="Nicotinate-nucleotide pyrophosphorylase, carboxylating"/>
    <property type="match status" value="1"/>
</dbReference>
<evidence type="ECO:0000259" key="10">
    <source>
        <dbReference type="Pfam" id="PF01729"/>
    </source>
</evidence>
<dbReference type="PANTHER" id="PTHR32179:SF3">
    <property type="entry name" value="NICOTINATE-NUCLEOTIDE PYROPHOSPHORYLASE [CARBOXYLATING]"/>
    <property type="match status" value="1"/>
</dbReference>
<evidence type="ECO:0000256" key="7">
    <source>
        <dbReference type="ARBA" id="ARBA00022679"/>
    </source>
</evidence>
<dbReference type="InterPro" id="IPR022412">
    <property type="entry name" value="Quinolinate_PRibosylTrfase_N"/>
</dbReference>
<comment type="similarity">
    <text evidence="3 9">Belongs to the NadC/ModD family.</text>
</comment>
<name>A0A178IAZ9_9BACT</name>
<dbReference type="EMBL" id="LRRQ01000179">
    <property type="protein sequence ID" value="OAM87213.1"/>
    <property type="molecule type" value="Genomic_DNA"/>
</dbReference>
<dbReference type="PIRSF" id="PIRSF006250">
    <property type="entry name" value="NadC_ModD"/>
    <property type="match status" value="1"/>
</dbReference>
<evidence type="ECO:0000256" key="6">
    <source>
        <dbReference type="ARBA" id="ARBA00022676"/>
    </source>
</evidence>
<dbReference type="NCBIfam" id="TIGR00078">
    <property type="entry name" value="nadC"/>
    <property type="match status" value="1"/>
</dbReference>
<dbReference type="RefSeq" id="WP_068772988.1">
    <property type="nucleotide sequence ID" value="NZ_CP109796.1"/>
</dbReference>
<evidence type="ECO:0000256" key="1">
    <source>
        <dbReference type="ARBA" id="ARBA00003237"/>
    </source>
</evidence>
<dbReference type="CDD" id="cd01572">
    <property type="entry name" value="QPRTase"/>
    <property type="match status" value="1"/>
</dbReference>
<dbReference type="InterPro" id="IPR027277">
    <property type="entry name" value="NadC/ModD"/>
</dbReference>
<dbReference type="UniPathway" id="UPA00253">
    <property type="reaction ID" value="UER00331"/>
</dbReference>
<evidence type="ECO:0000313" key="13">
    <source>
        <dbReference type="Proteomes" id="UP000078486"/>
    </source>
</evidence>
<dbReference type="GO" id="GO:0034213">
    <property type="term" value="P:quinolinate catabolic process"/>
    <property type="evidence" value="ECO:0007669"/>
    <property type="project" value="TreeGrafter"/>
</dbReference>
<dbReference type="SUPFAM" id="SSF54675">
    <property type="entry name" value="Nicotinate/Quinolinate PRTase N-terminal domain-like"/>
    <property type="match status" value="1"/>
</dbReference>
<dbReference type="GO" id="GO:0005737">
    <property type="term" value="C:cytoplasm"/>
    <property type="evidence" value="ECO:0007669"/>
    <property type="project" value="TreeGrafter"/>
</dbReference>
<dbReference type="Gene3D" id="3.90.1170.20">
    <property type="entry name" value="Quinolinate phosphoribosyl transferase, N-terminal domain"/>
    <property type="match status" value="1"/>
</dbReference>
<comment type="pathway">
    <text evidence="2">Cofactor biosynthesis; NAD(+) biosynthesis; nicotinate D-ribonucleotide from quinolinate: step 1/1.</text>
</comment>
<feature type="domain" description="Quinolinate phosphoribosyl transferase N-terminal" evidence="11">
    <location>
        <begin position="56"/>
        <end position="138"/>
    </location>
</feature>
<dbReference type="Pfam" id="PF02749">
    <property type="entry name" value="QRPTase_N"/>
    <property type="match status" value="1"/>
</dbReference>
<dbReference type="STRING" id="1184151.AW736_24940"/>
<evidence type="ECO:0000256" key="9">
    <source>
        <dbReference type="PIRNR" id="PIRNR006250"/>
    </source>
</evidence>
<evidence type="ECO:0000259" key="11">
    <source>
        <dbReference type="Pfam" id="PF02749"/>
    </source>
</evidence>
<dbReference type="EC" id="2.4.2.19" evidence="4"/>
<gene>
    <name evidence="12" type="ORF">AW736_24940</name>
</gene>
<keyword evidence="6 9" id="KW-0328">Glycosyltransferase</keyword>
<accession>A0A178IAZ9</accession>
<keyword evidence="7 9" id="KW-0808">Transferase</keyword>
<evidence type="ECO:0000256" key="5">
    <source>
        <dbReference type="ARBA" id="ARBA00022642"/>
    </source>
</evidence>
<dbReference type="GO" id="GO:0009435">
    <property type="term" value="P:NAD+ biosynthetic process"/>
    <property type="evidence" value="ECO:0007669"/>
    <property type="project" value="UniProtKB-UniPathway"/>
</dbReference>
<protein>
    <recommendedName>
        <fullName evidence="4">nicotinate-nucleotide diphosphorylase (carboxylating)</fullName>
        <ecNumber evidence="4">2.4.2.19</ecNumber>
    </recommendedName>
    <alternativeName>
        <fullName evidence="8">Quinolinate phosphoribosyltransferase [decarboxylating]</fullName>
    </alternativeName>
</protein>
<sequence>MPKPNRARAAKSLIKRLSWKDLDPVYLRRLVEMARDEDLAGLGLRRRPRATGDRSTASIAATPRKGSADLVAREPLTVCGLPLVPLILAAYGRTAGVRPRVEDGARVPAGAVLATLDGDPRVLLAAERVLLNFLQRLSGIATQTRRHAAALGDSATRLLDTRKTTPGYRMLEKYAVACGGGWNHRLGLFDRVMLKDNHLALLGSGDNLAAAVARARKSAPALPVEVEVDRIDQIPPVLAAGADVILLDNFTPARLRAAVALVAGRAFTEASGGITLKTLPKLARLGLDFVSTGALVHQSIWTDIALDWRA</sequence>
<dbReference type="SUPFAM" id="SSF51690">
    <property type="entry name" value="Nicotinate/Quinolinate PRTase C-terminal domain-like"/>
    <property type="match status" value="1"/>
</dbReference>
<dbReference type="InterPro" id="IPR013785">
    <property type="entry name" value="Aldolase_TIM"/>
</dbReference>
<comment type="function">
    <text evidence="1">Involved in the catabolism of quinolinic acid (QA).</text>
</comment>
<dbReference type="InterPro" id="IPR004393">
    <property type="entry name" value="NadC"/>
</dbReference>
<dbReference type="GO" id="GO:0004514">
    <property type="term" value="F:nicotinate-nucleotide diphosphorylase (carboxylating) activity"/>
    <property type="evidence" value="ECO:0007669"/>
    <property type="project" value="UniProtKB-EC"/>
</dbReference>
<dbReference type="OrthoDB" id="9782546at2"/>
<keyword evidence="13" id="KW-1185">Reference proteome</keyword>
<keyword evidence="5" id="KW-0662">Pyridine nucleotide biosynthesis</keyword>
<proteinExistence type="inferred from homology"/>
<comment type="caution">
    <text evidence="12">The sequence shown here is derived from an EMBL/GenBank/DDBJ whole genome shotgun (WGS) entry which is preliminary data.</text>
</comment>
<dbReference type="Pfam" id="PF01729">
    <property type="entry name" value="QRPTase_C"/>
    <property type="match status" value="1"/>
</dbReference>
<evidence type="ECO:0000256" key="3">
    <source>
        <dbReference type="ARBA" id="ARBA00009400"/>
    </source>
</evidence>
<evidence type="ECO:0000256" key="2">
    <source>
        <dbReference type="ARBA" id="ARBA00004893"/>
    </source>
</evidence>
<organism evidence="12 13">
    <name type="scientific">Termitidicoccus mucosus</name>
    <dbReference type="NCBI Taxonomy" id="1184151"/>
    <lineage>
        <taxon>Bacteria</taxon>
        <taxon>Pseudomonadati</taxon>
        <taxon>Verrucomicrobiota</taxon>
        <taxon>Opitutia</taxon>
        <taxon>Opitutales</taxon>
        <taxon>Opitutaceae</taxon>
        <taxon>Termitidicoccus</taxon>
    </lineage>
</organism>
<dbReference type="InterPro" id="IPR002638">
    <property type="entry name" value="Quinolinate_PRibosylTrfase_C"/>
</dbReference>
<dbReference type="Proteomes" id="UP000078486">
    <property type="component" value="Unassembled WGS sequence"/>
</dbReference>
<dbReference type="InterPro" id="IPR036068">
    <property type="entry name" value="Nicotinate_pribotase-like_C"/>
</dbReference>
<dbReference type="Gene3D" id="3.20.20.70">
    <property type="entry name" value="Aldolase class I"/>
    <property type="match status" value="1"/>
</dbReference>
<reference evidence="12 13" key="1">
    <citation type="submission" date="2016-01" db="EMBL/GenBank/DDBJ databases">
        <title>High potential of lignocellulose degradation of a new Verrucomicrobia species.</title>
        <authorList>
            <person name="Wang Y."/>
            <person name="Shi Y."/>
            <person name="Qiu Z."/>
            <person name="Liu S."/>
            <person name="Yang H."/>
        </authorList>
    </citation>
    <scope>NUCLEOTIDE SEQUENCE [LARGE SCALE GENOMIC DNA]</scope>
    <source>
        <strain evidence="12 13">TSB47</strain>
    </source>
</reference>